<dbReference type="Proteomes" id="UP001231649">
    <property type="component" value="Chromosome 27"/>
</dbReference>
<comment type="caution">
    <text evidence="1">The sequence shown here is derived from an EMBL/GenBank/DDBJ whole genome shotgun (WGS) entry which is preliminary data.</text>
</comment>
<name>A0ACC2Q477_9NEOP</name>
<dbReference type="EMBL" id="CM056803">
    <property type="protein sequence ID" value="KAJ8707525.1"/>
    <property type="molecule type" value="Genomic_DNA"/>
</dbReference>
<organism evidence="1 2">
    <name type="scientific">Mythimna loreyi</name>
    <dbReference type="NCBI Taxonomy" id="667449"/>
    <lineage>
        <taxon>Eukaryota</taxon>
        <taxon>Metazoa</taxon>
        <taxon>Ecdysozoa</taxon>
        <taxon>Arthropoda</taxon>
        <taxon>Hexapoda</taxon>
        <taxon>Insecta</taxon>
        <taxon>Pterygota</taxon>
        <taxon>Neoptera</taxon>
        <taxon>Endopterygota</taxon>
        <taxon>Lepidoptera</taxon>
        <taxon>Glossata</taxon>
        <taxon>Ditrysia</taxon>
        <taxon>Noctuoidea</taxon>
        <taxon>Noctuidae</taxon>
        <taxon>Noctuinae</taxon>
        <taxon>Hadenini</taxon>
        <taxon>Mythimna</taxon>
    </lineage>
</organism>
<reference evidence="1" key="1">
    <citation type="submission" date="2023-03" db="EMBL/GenBank/DDBJ databases">
        <title>Chromosome-level genomes of two armyworms, Mythimna separata and Mythimna loreyi, provide insights into the biosynthesis and reception of sex pheromones.</title>
        <authorList>
            <person name="Zhao H."/>
        </authorList>
    </citation>
    <scope>NUCLEOTIDE SEQUENCE</scope>
    <source>
        <strain evidence="1">BeijingLab</strain>
    </source>
</reference>
<protein>
    <submittedName>
        <fullName evidence="1">Uncharacterized protein</fullName>
    </submittedName>
</protein>
<proteinExistence type="predicted"/>
<evidence type="ECO:0000313" key="1">
    <source>
        <dbReference type="EMBL" id="KAJ8707525.1"/>
    </source>
</evidence>
<keyword evidence="2" id="KW-1185">Reference proteome</keyword>
<evidence type="ECO:0000313" key="2">
    <source>
        <dbReference type="Proteomes" id="UP001231649"/>
    </source>
</evidence>
<accession>A0ACC2Q477</accession>
<gene>
    <name evidence="1" type="ORF">PYW08_010777</name>
</gene>
<sequence length="252" mass="29235">MMLHTSPIPPVTIHEVVKTEPVVDVVLEEPKVRTRQPTPEVSLLNELLELDRLLITKKLRVRNVVFLKGRRNRYLVKTSDQTLIYTVEEENSWWAGYFCYGLRPLQLRVLNDKGAEVMRIHRPYACTGRCLPCQLQHLEVYSKGVRLGTVEQQWTPIKPLYLVKNDNGDHLFWIRGPFMTLSCFRDVQFEILRHDGAPVGATCKRWQGLMHALFYAPVIDNFGVAFEQDLTVEEKGLLLAATLLMDYMYYDV</sequence>